<proteinExistence type="predicted"/>
<feature type="region of interest" description="Disordered" evidence="1">
    <location>
        <begin position="172"/>
        <end position="232"/>
    </location>
</feature>
<accession>A0A645D3V4</accession>
<dbReference type="AlphaFoldDB" id="A0A645D3V4"/>
<gene>
    <name evidence="2" type="ORF">SDC9_130862</name>
</gene>
<protein>
    <submittedName>
        <fullName evidence="2">Uncharacterized protein</fullName>
    </submittedName>
</protein>
<feature type="compositionally biased region" description="Basic and acidic residues" evidence="1">
    <location>
        <begin position="191"/>
        <end position="202"/>
    </location>
</feature>
<dbReference type="EMBL" id="VSSQ01032512">
    <property type="protein sequence ID" value="MPM83793.1"/>
    <property type="molecule type" value="Genomic_DNA"/>
</dbReference>
<evidence type="ECO:0000313" key="2">
    <source>
        <dbReference type="EMBL" id="MPM83793.1"/>
    </source>
</evidence>
<name>A0A645D3V4_9ZZZZ</name>
<reference evidence="2" key="1">
    <citation type="submission" date="2019-08" db="EMBL/GenBank/DDBJ databases">
        <authorList>
            <person name="Kucharzyk K."/>
            <person name="Murdoch R.W."/>
            <person name="Higgins S."/>
            <person name="Loffler F."/>
        </authorList>
    </citation>
    <scope>NUCLEOTIDE SEQUENCE</scope>
</reference>
<feature type="compositionally biased region" description="Basic residues" evidence="1">
    <location>
        <begin position="223"/>
        <end position="232"/>
    </location>
</feature>
<sequence length="232" mass="26901">MFPVKDVVDVAAVERLHHLRMDAADEHAGPGEEAFPYYIYESGGADEIYQRNAAQRYYHLVALRQIAEAPDELVVVGKEDDSGYVGDVGLAVHRLDVVVAPAQLAVEYLREVYVELRRFKDKDKHRELYPDHDRHRKVEYHRTDHRDEELQHRALEAAGEYLLYRVPLVHAPGRHHQHPGERGERQRRHHGTEEEHRGKQSDPVEYAGEPRLAAGFYRDARARDRRRRGNAA</sequence>
<comment type="caution">
    <text evidence="2">The sequence shown here is derived from an EMBL/GenBank/DDBJ whole genome shotgun (WGS) entry which is preliminary data.</text>
</comment>
<evidence type="ECO:0000256" key="1">
    <source>
        <dbReference type="SAM" id="MobiDB-lite"/>
    </source>
</evidence>
<organism evidence="2">
    <name type="scientific">bioreactor metagenome</name>
    <dbReference type="NCBI Taxonomy" id="1076179"/>
    <lineage>
        <taxon>unclassified sequences</taxon>
        <taxon>metagenomes</taxon>
        <taxon>ecological metagenomes</taxon>
    </lineage>
</organism>